<dbReference type="SUPFAM" id="SSF46565">
    <property type="entry name" value="Chaperone J-domain"/>
    <property type="match status" value="1"/>
</dbReference>
<comment type="caution">
    <text evidence="2">The sequence shown here is derived from an EMBL/GenBank/DDBJ whole genome shotgun (WGS) entry which is preliminary data.</text>
</comment>
<feature type="region of interest" description="Disordered" evidence="1">
    <location>
        <begin position="47"/>
        <end position="73"/>
    </location>
</feature>
<keyword evidence="3" id="KW-1185">Reference proteome</keyword>
<dbReference type="AlphaFoldDB" id="A0A6P0HFV3"/>
<proteinExistence type="predicted"/>
<evidence type="ECO:0000313" key="2">
    <source>
        <dbReference type="EMBL" id="NEN77582.1"/>
    </source>
</evidence>
<accession>A0A6P0HFV3</accession>
<reference evidence="2 3" key="1">
    <citation type="journal article" date="2014" name="Int. J. Syst. Evol. Microbiol.">
        <title>Nocardioides zeae sp. nov., isolated from the stem of Zea mays.</title>
        <authorList>
            <person name="Glaeser S.P."/>
            <person name="McInroy J.A."/>
            <person name="Busse H.J."/>
            <person name="Kampfer P."/>
        </authorList>
    </citation>
    <scope>NUCLEOTIDE SEQUENCE [LARGE SCALE GENOMIC DNA]</scope>
    <source>
        <strain evidence="2 3">JCM 30728</strain>
    </source>
</reference>
<gene>
    <name evidence="2" type="ORF">G3T38_04750</name>
</gene>
<dbReference type="InterPro" id="IPR036869">
    <property type="entry name" value="J_dom_sf"/>
</dbReference>
<name>A0A6P0HFV3_9ACTN</name>
<sequence>MTTPPPPDRPDPDQLRSLRRAVALRHHPDRGGDPEVFARLMAELDPRRSPAAGLDGPGRAEAGRADRASVRPPPVTVVETAWTRSTGSLRRRGRSVVALVRQRLPRSVPGSRRYGRL</sequence>
<dbReference type="Proteomes" id="UP000468687">
    <property type="component" value="Unassembled WGS sequence"/>
</dbReference>
<protein>
    <recommendedName>
        <fullName evidence="4">J domain-containing protein</fullName>
    </recommendedName>
</protein>
<organism evidence="2 3">
    <name type="scientific">Nocardioides zeae</name>
    <dbReference type="NCBI Taxonomy" id="1457234"/>
    <lineage>
        <taxon>Bacteria</taxon>
        <taxon>Bacillati</taxon>
        <taxon>Actinomycetota</taxon>
        <taxon>Actinomycetes</taxon>
        <taxon>Propionibacteriales</taxon>
        <taxon>Nocardioidaceae</taxon>
        <taxon>Nocardioides</taxon>
    </lineage>
</organism>
<dbReference type="EMBL" id="JAAGXA010000002">
    <property type="protein sequence ID" value="NEN77582.1"/>
    <property type="molecule type" value="Genomic_DNA"/>
</dbReference>
<evidence type="ECO:0000313" key="3">
    <source>
        <dbReference type="Proteomes" id="UP000468687"/>
    </source>
</evidence>
<evidence type="ECO:0008006" key="4">
    <source>
        <dbReference type="Google" id="ProtNLM"/>
    </source>
</evidence>
<dbReference type="RefSeq" id="WP_163770917.1">
    <property type="nucleotide sequence ID" value="NZ_JAAGXA010000002.1"/>
</dbReference>
<evidence type="ECO:0000256" key="1">
    <source>
        <dbReference type="SAM" id="MobiDB-lite"/>
    </source>
</evidence>